<protein>
    <submittedName>
        <fullName evidence="2">Uncharacterized protein</fullName>
    </submittedName>
</protein>
<keyword evidence="1" id="KW-0472">Membrane</keyword>
<evidence type="ECO:0000313" key="2">
    <source>
        <dbReference type="EMBL" id="KAI9258910.1"/>
    </source>
</evidence>
<name>A0AAD5JXA3_9FUNG</name>
<dbReference type="Proteomes" id="UP001209540">
    <property type="component" value="Unassembled WGS sequence"/>
</dbReference>
<gene>
    <name evidence="2" type="ORF">BDA99DRAFT_514500</name>
</gene>
<keyword evidence="1" id="KW-0812">Transmembrane</keyword>
<sequence length="62" mass="7335">MHITPCLCFILSYKPRLYFTVLFLHTSFFIPFQLNIISAMFGFNDLLLLFLLINLIKADKYT</sequence>
<reference evidence="2" key="1">
    <citation type="journal article" date="2022" name="IScience">
        <title>Evolution of zygomycete secretomes and the origins of terrestrial fungal ecologies.</title>
        <authorList>
            <person name="Chang Y."/>
            <person name="Wang Y."/>
            <person name="Mondo S."/>
            <person name="Ahrendt S."/>
            <person name="Andreopoulos W."/>
            <person name="Barry K."/>
            <person name="Beard J."/>
            <person name="Benny G.L."/>
            <person name="Blankenship S."/>
            <person name="Bonito G."/>
            <person name="Cuomo C."/>
            <person name="Desiro A."/>
            <person name="Gervers K.A."/>
            <person name="Hundley H."/>
            <person name="Kuo A."/>
            <person name="LaButti K."/>
            <person name="Lang B.F."/>
            <person name="Lipzen A."/>
            <person name="O'Donnell K."/>
            <person name="Pangilinan J."/>
            <person name="Reynolds N."/>
            <person name="Sandor L."/>
            <person name="Smith M.E."/>
            <person name="Tsang A."/>
            <person name="Grigoriev I.V."/>
            <person name="Stajich J.E."/>
            <person name="Spatafora J.W."/>
        </authorList>
    </citation>
    <scope>NUCLEOTIDE SEQUENCE</scope>
    <source>
        <strain evidence="2">RSA 2281</strain>
    </source>
</reference>
<evidence type="ECO:0000313" key="3">
    <source>
        <dbReference type="Proteomes" id="UP001209540"/>
    </source>
</evidence>
<proteinExistence type="predicted"/>
<evidence type="ECO:0000256" key="1">
    <source>
        <dbReference type="SAM" id="Phobius"/>
    </source>
</evidence>
<keyword evidence="1" id="KW-1133">Transmembrane helix</keyword>
<reference evidence="2" key="2">
    <citation type="submission" date="2023-02" db="EMBL/GenBank/DDBJ databases">
        <authorList>
            <consortium name="DOE Joint Genome Institute"/>
            <person name="Mondo S.J."/>
            <person name="Chang Y."/>
            <person name="Wang Y."/>
            <person name="Ahrendt S."/>
            <person name="Andreopoulos W."/>
            <person name="Barry K."/>
            <person name="Beard J."/>
            <person name="Benny G.L."/>
            <person name="Blankenship S."/>
            <person name="Bonito G."/>
            <person name="Cuomo C."/>
            <person name="Desiro A."/>
            <person name="Gervers K.A."/>
            <person name="Hundley H."/>
            <person name="Kuo A."/>
            <person name="LaButti K."/>
            <person name="Lang B.F."/>
            <person name="Lipzen A."/>
            <person name="O'Donnell K."/>
            <person name="Pangilinan J."/>
            <person name="Reynolds N."/>
            <person name="Sandor L."/>
            <person name="Smith M.W."/>
            <person name="Tsang A."/>
            <person name="Grigoriev I.V."/>
            <person name="Stajich J.E."/>
            <person name="Spatafora J.W."/>
        </authorList>
    </citation>
    <scope>NUCLEOTIDE SEQUENCE</scope>
    <source>
        <strain evidence="2">RSA 2281</strain>
    </source>
</reference>
<feature type="transmembrane region" description="Helical" evidence="1">
    <location>
        <begin position="32"/>
        <end position="56"/>
    </location>
</feature>
<accession>A0AAD5JXA3</accession>
<dbReference type="AlphaFoldDB" id="A0AAD5JXA3"/>
<keyword evidence="3" id="KW-1185">Reference proteome</keyword>
<dbReference type="EMBL" id="JAIXMP010000018">
    <property type="protein sequence ID" value="KAI9258910.1"/>
    <property type="molecule type" value="Genomic_DNA"/>
</dbReference>
<organism evidence="2 3">
    <name type="scientific">Phascolomyces articulosus</name>
    <dbReference type="NCBI Taxonomy" id="60185"/>
    <lineage>
        <taxon>Eukaryota</taxon>
        <taxon>Fungi</taxon>
        <taxon>Fungi incertae sedis</taxon>
        <taxon>Mucoromycota</taxon>
        <taxon>Mucoromycotina</taxon>
        <taxon>Mucoromycetes</taxon>
        <taxon>Mucorales</taxon>
        <taxon>Lichtheimiaceae</taxon>
        <taxon>Phascolomyces</taxon>
    </lineage>
</organism>
<comment type="caution">
    <text evidence="2">The sequence shown here is derived from an EMBL/GenBank/DDBJ whole genome shotgun (WGS) entry which is preliminary data.</text>
</comment>